<evidence type="ECO:0000313" key="2">
    <source>
        <dbReference type="Proteomes" id="UP001187192"/>
    </source>
</evidence>
<dbReference type="EMBL" id="BTGU01020680">
    <property type="protein sequence ID" value="GMN75345.1"/>
    <property type="molecule type" value="Genomic_DNA"/>
</dbReference>
<accession>A0AA88EIG8</accession>
<dbReference type="AlphaFoldDB" id="A0AA88EIG8"/>
<comment type="caution">
    <text evidence="1">The sequence shown here is derived from an EMBL/GenBank/DDBJ whole genome shotgun (WGS) entry which is preliminary data.</text>
</comment>
<dbReference type="Proteomes" id="UP001187192">
    <property type="component" value="Unassembled WGS sequence"/>
</dbReference>
<reference evidence="1" key="1">
    <citation type="submission" date="2023-07" db="EMBL/GenBank/DDBJ databases">
        <title>draft genome sequence of fig (Ficus carica).</title>
        <authorList>
            <person name="Takahashi T."/>
            <person name="Nishimura K."/>
        </authorList>
    </citation>
    <scope>NUCLEOTIDE SEQUENCE</scope>
</reference>
<gene>
    <name evidence="1" type="ORF">TIFTF001_056409</name>
</gene>
<name>A0AA88EIG8_FICCA</name>
<organism evidence="1 2">
    <name type="scientific">Ficus carica</name>
    <name type="common">Common fig</name>
    <dbReference type="NCBI Taxonomy" id="3494"/>
    <lineage>
        <taxon>Eukaryota</taxon>
        <taxon>Viridiplantae</taxon>
        <taxon>Streptophyta</taxon>
        <taxon>Embryophyta</taxon>
        <taxon>Tracheophyta</taxon>
        <taxon>Spermatophyta</taxon>
        <taxon>Magnoliopsida</taxon>
        <taxon>eudicotyledons</taxon>
        <taxon>Gunneridae</taxon>
        <taxon>Pentapetalae</taxon>
        <taxon>rosids</taxon>
        <taxon>fabids</taxon>
        <taxon>Rosales</taxon>
        <taxon>Moraceae</taxon>
        <taxon>Ficeae</taxon>
        <taxon>Ficus</taxon>
    </lineage>
</organism>
<protein>
    <submittedName>
        <fullName evidence="1">Uncharacterized protein</fullName>
    </submittedName>
</protein>
<evidence type="ECO:0000313" key="1">
    <source>
        <dbReference type="EMBL" id="GMN75345.1"/>
    </source>
</evidence>
<keyword evidence="2" id="KW-1185">Reference proteome</keyword>
<sequence>MSIQVRLQSEKILSGKFPG</sequence>
<proteinExistence type="predicted"/>